<dbReference type="EMBL" id="VICE01000093">
    <property type="protein sequence ID" value="TQD43962.1"/>
    <property type="molecule type" value="Genomic_DNA"/>
</dbReference>
<dbReference type="OrthoDB" id="582337at2"/>
<feature type="transmembrane region" description="Helical" evidence="7">
    <location>
        <begin position="133"/>
        <end position="154"/>
    </location>
</feature>
<evidence type="ECO:0000259" key="8">
    <source>
        <dbReference type="Pfam" id="PF02656"/>
    </source>
</evidence>
<dbReference type="InterPro" id="IPR003807">
    <property type="entry name" value="DUF202"/>
</dbReference>
<proteinExistence type="predicted"/>
<dbReference type="Pfam" id="PF02656">
    <property type="entry name" value="DUF202"/>
    <property type="match status" value="1"/>
</dbReference>
<feature type="transmembrane region" description="Helical" evidence="7">
    <location>
        <begin position="95"/>
        <end position="113"/>
    </location>
</feature>
<keyword evidence="3 7" id="KW-0812">Transmembrane</keyword>
<accession>A0A508ADT5</accession>
<dbReference type="PANTHER" id="PTHR34187:SF2">
    <property type="entry name" value="DUF202 DOMAIN-CONTAINING PROTEIN"/>
    <property type="match status" value="1"/>
</dbReference>
<name>A0A508ADT5_9GAMM</name>
<protein>
    <submittedName>
        <fullName evidence="9">DUF202 domain-containing protein</fullName>
    </submittedName>
</protein>
<evidence type="ECO:0000256" key="4">
    <source>
        <dbReference type="ARBA" id="ARBA00022989"/>
    </source>
</evidence>
<dbReference type="GO" id="GO:0005886">
    <property type="term" value="C:plasma membrane"/>
    <property type="evidence" value="ECO:0007669"/>
    <property type="project" value="UniProtKB-SubCell"/>
</dbReference>
<dbReference type="PANTHER" id="PTHR34187">
    <property type="entry name" value="FGR18P"/>
    <property type="match status" value="1"/>
</dbReference>
<reference evidence="9 10" key="1">
    <citation type="submission" date="2019-06" db="EMBL/GenBank/DDBJ databases">
        <title>Lysobacter alkalisoli sp. nov. isolated from saline soil.</title>
        <authorList>
            <person name="Sun J.-Q."/>
            <person name="Xu L."/>
        </authorList>
    </citation>
    <scope>NUCLEOTIDE SEQUENCE [LARGE SCALE GENOMIC DNA]</scope>
    <source>
        <strain evidence="9 10">JCM 31130</strain>
    </source>
</reference>
<evidence type="ECO:0000256" key="5">
    <source>
        <dbReference type="ARBA" id="ARBA00023136"/>
    </source>
</evidence>
<feature type="region of interest" description="Disordered" evidence="6">
    <location>
        <begin position="1"/>
        <end position="28"/>
    </location>
</feature>
<evidence type="ECO:0000256" key="3">
    <source>
        <dbReference type="ARBA" id="ARBA00022692"/>
    </source>
</evidence>
<feature type="transmembrane region" description="Helical" evidence="7">
    <location>
        <begin position="54"/>
        <end position="75"/>
    </location>
</feature>
<evidence type="ECO:0000256" key="2">
    <source>
        <dbReference type="ARBA" id="ARBA00022475"/>
    </source>
</evidence>
<keyword evidence="5 7" id="KW-0472">Membrane</keyword>
<evidence type="ECO:0000313" key="10">
    <source>
        <dbReference type="Proteomes" id="UP000318212"/>
    </source>
</evidence>
<dbReference type="InterPro" id="IPR052053">
    <property type="entry name" value="IM_YidH-like"/>
</dbReference>
<evidence type="ECO:0000256" key="7">
    <source>
        <dbReference type="SAM" id="Phobius"/>
    </source>
</evidence>
<comment type="caution">
    <text evidence="9">The sequence shown here is derived from an EMBL/GenBank/DDBJ whole genome shotgun (WGS) entry which is preliminary data.</text>
</comment>
<gene>
    <name evidence="9" type="ORF">FKV25_09980</name>
</gene>
<feature type="domain" description="DUF202" evidence="8">
    <location>
        <begin position="42"/>
        <end position="120"/>
    </location>
</feature>
<keyword evidence="4 7" id="KW-1133">Transmembrane helix</keyword>
<keyword evidence="2" id="KW-1003">Cell membrane</keyword>
<evidence type="ECO:0000313" key="9">
    <source>
        <dbReference type="EMBL" id="TQD43962.1"/>
    </source>
</evidence>
<evidence type="ECO:0000256" key="1">
    <source>
        <dbReference type="ARBA" id="ARBA00004651"/>
    </source>
</evidence>
<evidence type="ECO:0000256" key="6">
    <source>
        <dbReference type="SAM" id="MobiDB-lite"/>
    </source>
</evidence>
<sequence>MLEFPDDMPTRGDALNADLDTPEVEDRSTQLSEKRTTLSLERSFLSFERTLMSWLRTSLSLISFGFTLAKFFQYLAEHRGEPVTGAFHQTWASDTVGLVMITIGTVALTMAVFQHWRRVNVLREMGLVAQWNLAFWVCGMVAILGVFAFVSLILS</sequence>
<dbReference type="AlphaFoldDB" id="A0A508ADT5"/>
<dbReference type="Proteomes" id="UP000318212">
    <property type="component" value="Unassembled WGS sequence"/>
</dbReference>
<organism evidence="9 10">
    <name type="scientific">Marilutibacter aestuarii</name>
    <dbReference type="NCBI Taxonomy" id="1706195"/>
    <lineage>
        <taxon>Bacteria</taxon>
        <taxon>Pseudomonadati</taxon>
        <taxon>Pseudomonadota</taxon>
        <taxon>Gammaproteobacteria</taxon>
        <taxon>Lysobacterales</taxon>
        <taxon>Lysobacteraceae</taxon>
        <taxon>Marilutibacter</taxon>
    </lineage>
</organism>
<comment type="subcellular location">
    <subcellularLocation>
        <location evidence="1">Cell membrane</location>
        <topology evidence="1">Multi-pass membrane protein</topology>
    </subcellularLocation>
</comment>
<keyword evidence="10" id="KW-1185">Reference proteome</keyword>